<feature type="transmembrane region" description="Helical" evidence="6">
    <location>
        <begin position="279"/>
        <end position="299"/>
    </location>
</feature>
<feature type="transmembrane region" description="Helical" evidence="6">
    <location>
        <begin position="137"/>
        <end position="161"/>
    </location>
</feature>
<feature type="transmembrane region" description="Helical" evidence="6">
    <location>
        <begin position="182"/>
        <end position="203"/>
    </location>
</feature>
<feature type="transmembrane region" description="Helical" evidence="6">
    <location>
        <begin position="102"/>
        <end position="125"/>
    </location>
</feature>
<comment type="subcellular location">
    <subcellularLocation>
        <location evidence="1">Membrane</location>
        <topology evidence="1">Multi-pass membrane protein</topology>
    </subcellularLocation>
</comment>
<keyword evidence="3 6" id="KW-0812">Transmembrane</keyword>
<keyword evidence="7" id="KW-0732">Signal</keyword>
<feature type="transmembrane region" description="Helical" evidence="6">
    <location>
        <begin position="69"/>
        <end position="90"/>
    </location>
</feature>
<feature type="chain" id="PRO_5004562306" description="Transmembrane protein adipocyte-associated 1" evidence="7">
    <location>
        <begin position="21"/>
        <end position="332"/>
    </location>
</feature>
<keyword evidence="9" id="KW-1185">Reference proteome</keyword>
<dbReference type="AlphaFoldDB" id="S8CX61"/>
<accession>S8CX61</accession>
<sequence>MPKIKLLLFFGCLFVVRIDRKRFSSGSWRMSNPSLSLPVSPDSFITDSPTNGSVSEPYDAVDAGCSNGFWRQAALVVPSALLLLYLGFLARRHVKKLSHRKSYVMIAYYALLWTSAISNFAWSLLQGWQCSPGMAVGWNLLSLFTESGILFLEISIVAFLLQDDYASGLESLAHTFLPSGSFVAADILIQAILTFGFGFPLFVDTAGGGKDWEKWGFPFVHALIVTAIYCYILFVHYSKWRDKLPPRPSFYNYAVVMLVFSFAALLAGGLASVGFGFGVWLYNFGVICRHALYLPYLYATFLADFFQEEDWLLDNAYYAEMKDAGFFDTDWE</sequence>
<evidence type="ECO:0008006" key="10">
    <source>
        <dbReference type="Google" id="ProtNLM"/>
    </source>
</evidence>
<dbReference type="Proteomes" id="UP000015453">
    <property type="component" value="Unassembled WGS sequence"/>
</dbReference>
<dbReference type="GO" id="GO:0004930">
    <property type="term" value="F:G protein-coupled receptor activity"/>
    <property type="evidence" value="ECO:0007669"/>
    <property type="project" value="TreeGrafter"/>
</dbReference>
<dbReference type="Pfam" id="PF10160">
    <property type="entry name" value="Tmemb_40"/>
    <property type="match status" value="1"/>
</dbReference>
<name>S8CX61_9LAMI</name>
<organism evidence="8 9">
    <name type="scientific">Genlisea aurea</name>
    <dbReference type="NCBI Taxonomy" id="192259"/>
    <lineage>
        <taxon>Eukaryota</taxon>
        <taxon>Viridiplantae</taxon>
        <taxon>Streptophyta</taxon>
        <taxon>Embryophyta</taxon>
        <taxon>Tracheophyta</taxon>
        <taxon>Spermatophyta</taxon>
        <taxon>Magnoliopsida</taxon>
        <taxon>eudicotyledons</taxon>
        <taxon>Gunneridae</taxon>
        <taxon>Pentapetalae</taxon>
        <taxon>asterids</taxon>
        <taxon>lamiids</taxon>
        <taxon>Lamiales</taxon>
        <taxon>Lentibulariaceae</taxon>
        <taxon>Genlisea</taxon>
    </lineage>
</organism>
<comment type="caution">
    <text evidence="8">The sequence shown here is derived from an EMBL/GenBank/DDBJ whole genome shotgun (WGS) entry which is preliminary data.</text>
</comment>
<dbReference type="InterPro" id="IPR018781">
    <property type="entry name" value="TPRA1/CAND2/CAND8"/>
</dbReference>
<dbReference type="PANTHER" id="PTHR15876:SF8">
    <property type="entry name" value="TRANSMEMBRANE PROTEIN ADIPOCYTE-ASSOCIATED 1"/>
    <property type="match status" value="1"/>
</dbReference>
<feature type="signal peptide" evidence="7">
    <location>
        <begin position="1"/>
        <end position="20"/>
    </location>
</feature>
<gene>
    <name evidence="8" type="ORF">M569_05200</name>
</gene>
<dbReference type="PANTHER" id="PTHR15876">
    <property type="entry name" value="TRANSMEMBRANE PROTEIN ADIPOCYTE-ASSOCIATED 1"/>
    <property type="match status" value="1"/>
</dbReference>
<evidence type="ECO:0000256" key="5">
    <source>
        <dbReference type="ARBA" id="ARBA00023136"/>
    </source>
</evidence>
<dbReference type="GO" id="GO:0005886">
    <property type="term" value="C:plasma membrane"/>
    <property type="evidence" value="ECO:0007669"/>
    <property type="project" value="TreeGrafter"/>
</dbReference>
<protein>
    <recommendedName>
        <fullName evidence="10">Transmembrane protein adipocyte-associated 1</fullName>
    </recommendedName>
</protein>
<dbReference type="OrthoDB" id="10027388at2759"/>
<evidence type="ECO:0000256" key="2">
    <source>
        <dbReference type="ARBA" id="ARBA00010125"/>
    </source>
</evidence>
<evidence type="ECO:0000256" key="1">
    <source>
        <dbReference type="ARBA" id="ARBA00004141"/>
    </source>
</evidence>
<evidence type="ECO:0000256" key="3">
    <source>
        <dbReference type="ARBA" id="ARBA00022692"/>
    </source>
</evidence>
<keyword evidence="5 6" id="KW-0472">Membrane</keyword>
<evidence type="ECO:0000256" key="7">
    <source>
        <dbReference type="SAM" id="SignalP"/>
    </source>
</evidence>
<feature type="transmembrane region" description="Helical" evidence="6">
    <location>
        <begin position="215"/>
        <end position="238"/>
    </location>
</feature>
<feature type="transmembrane region" description="Helical" evidence="6">
    <location>
        <begin position="250"/>
        <end position="273"/>
    </location>
</feature>
<evidence type="ECO:0000256" key="6">
    <source>
        <dbReference type="SAM" id="Phobius"/>
    </source>
</evidence>
<evidence type="ECO:0000313" key="9">
    <source>
        <dbReference type="Proteomes" id="UP000015453"/>
    </source>
</evidence>
<comment type="similarity">
    <text evidence="2">Belongs to the UPF0359 family.</text>
</comment>
<keyword evidence="4 6" id="KW-1133">Transmembrane helix</keyword>
<proteinExistence type="inferred from homology"/>
<evidence type="ECO:0000313" key="8">
    <source>
        <dbReference type="EMBL" id="EPS69566.1"/>
    </source>
</evidence>
<evidence type="ECO:0000256" key="4">
    <source>
        <dbReference type="ARBA" id="ARBA00022989"/>
    </source>
</evidence>
<dbReference type="EMBL" id="AUSU01002066">
    <property type="protein sequence ID" value="EPS69566.1"/>
    <property type="molecule type" value="Genomic_DNA"/>
</dbReference>
<reference evidence="8 9" key="1">
    <citation type="journal article" date="2013" name="BMC Genomics">
        <title>The miniature genome of a carnivorous plant Genlisea aurea contains a low number of genes and short non-coding sequences.</title>
        <authorList>
            <person name="Leushkin E.V."/>
            <person name="Sutormin R.A."/>
            <person name="Nabieva E.R."/>
            <person name="Penin A.A."/>
            <person name="Kondrashov A.S."/>
            <person name="Logacheva M.D."/>
        </authorList>
    </citation>
    <scope>NUCLEOTIDE SEQUENCE [LARGE SCALE GENOMIC DNA]</scope>
</reference>